<organism evidence="1 2">
    <name type="scientific">Nannocystis punicea</name>
    <dbReference type="NCBI Taxonomy" id="2995304"/>
    <lineage>
        <taxon>Bacteria</taxon>
        <taxon>Pseudomonadati</taxon>
        <taxon>Myxococcota</taxon>
        <taxon>Polyangia</taxon>
        <taxon>Nannocystales</taxon>
        <taxon>Nannocystaceae</taxon>
        <taxon>Nannocystis</taxon>
    </lineage>
</organism>
<name>A0ABY7H4R6_9BACT</name>
<evidence type="ECO:0000313" key="1">
    <source>
        <dbReference type="EMBL" id="WAS94158.1"/>
    </source>
</evidence>
<evidence type="ECO:0000313" key="2">
    <source>
        <dbReference type="Proteomes" id="UP001164459"/>
    </source>
</evidence>
<gene>
    <name evidence="1" type="ORF">O0S08_49175</name>
</gene>
<reference evidence="1" key="1">
    <citation type="submission" date="2022-11" db="EMBL/GenBank/DDBJ databases">
        <title>Minimal conservation of predation-associated metabolite biosynthetic gene clusters underscores biosynthetic potential of Myxococcota including descriptions for ten novel species: Archangium lansinium sp. nov., Myxococcus landrumus sp. nov., Nannocystis bai.</title>
        <authorList>
            <person name="Ahearne A."/>
            <person name="Stevens C."/>
            <person name="Dowd S."/>
        </authorList>
    </citation>
    <scope>NUCLEOTIDE SEQUENCE</scope>
    <source>
        <strain evidence="1">Fl3</strain>
    </source>
</reference>
<sequence>MCKTSTSNYSAGPEDITRVRNLTTNATTGCCTYTYRKSGRFGSTGKIQQLKADGATPNGQNDSPWTGEVVIASDCDKGTVTVSHNVKAVNKTSDTTSYPDTVAVTDADLTTKVAKIPPAIERAWNSRAYKLKITDNKCGERLFEVKFVVRMVDSRPHYTINFVNVAGMGTSNDVAGVTSGRSYILPPDRGKFNLGDSRSASDDGDECLEPHEFGHMIGLKDEYLDIPHDRGGVKYEFPDKTTETVAVNGELMGSMSNKTPQPTRYCVTIAYAAIALLEANGHTVTDCVIL</sequence>
<protein>
    <submittedName>
        <fullName evidence="1">Uncharacterized protein</fullName>
    </submittedName>
</protein>
<dbReference type="RefSeq" id="WP_269036495.1">
    <property type="nucleotide sequence ID" value="NZ_CP114040.1"/>
</dbReference>
<accession>A0ABY7H4R6</accession>
<keyword evidence="2" id="KW-1185">Reference proteome</keyword>
<dbReference type="Proteomes" id="UP001164459">
    <property type="component" value="Chromosome"/>
</dbReference>
<proteinExistence type="predicted"/>
<dbReference type="EMBL" id="CP114040">
    <property type="protein sequence ID" value="WAS94158.1"/>
    <property type="molecule type" value="Genomic_DNA"/>
</dbReference>